<keyword evidence="1" id="KW-0812">Transmembrane</keyword>
<evidence type="ECO:0000256" key="1">
    <source>
        <dbReference type="SAM" id="Phobius"/>
    </source>
</evidence>
<feature type="transmembrane region" description="Helical" evidence="1">
    <location>
        <begin position="213"/>
        <end position="232"/>
    </location>
</feature>
<evidence type="ECO:0000259" key="2">
    <source>
        <dbReference type="Pfam" id="PF18935"/>
    </source>
</evidence>
<keyword evidence="1" id="KW-1133">Transmembrane helix</keyword>
<dbReference type="Proteomes" id="UP000636891">
    <property type="component" value="Unassembled WGS sequence"/>
</dbReference>
<dbReference type="EMBL" id="JACOOK010000003">
    <property type="protein sequence ID" value="MBC5616893.1"/>
    <property type="molecule type" value="Genomic_DNA"/>
</dbReference>
<organism evidence="3 4">
    <name type="scientific">Alistipes hominis</name>
    <dbReference type="NCBI Taxonomy" id="2763015"/>
    <lineage>
        <taxon>Bacteria</taxon>
        <taxon>Pseudomonadati</taxon>
        <taxon>Bacteroidota</taxon>
        <taxon>Bacteroidia</taxon>
        <taxon>Bacteroidales</taxon>
        <taxon>Rikenellaceae</taxon>
        <taxon>Alistipes</taxon>
    </lineage>
</organism>
<sequence>MVSQSGVSAQEPGVRYKVEGGVRTSLTPAAADSSAVARDSIVREASPVEIDTATTARERRRLEREARDTVTVRYSRLFRDTMPISRVCAISAIAPGFGQLYNKQAWKIPILYGTVATTAYFAFQQNSKYKGLKRQYDAMKRENATQEETDPIQSQMIRHNTARTLLFVGAIGSYLYFIGDAAICYKGPVNSVKKATTLSTICPGAGQIYNKSYWKMPIILGGIATMGYVINFNNRGYERFKLAYDQVAAGKPDEFNGRYTADYLRKLKNNYRRNRDLCIIITAGLYLLNIIDAHVDAHMKDYDVSDDLSMTLEPTVTNFYTMRTGNSNGYGLSFKLRF</sequence>
<feature type="domain" description="DUF5683" evidence="2">
    <location>
        <begin position="191"/>
        <end position="338"/>
    </location>
</feature>
<proteinExistence type="predicted"/>
<feature type="domain" description="DUF5683" evidence="2">
    <location>
        <begin position="85"/>
        <end position="182"/>
    </location>
</feature>
<evidence type="ECO:0000313" key="3">
    <source>
        <dbReference type="EMBL" id="MBC5616893.1"/>
    </source>
</evidence>
<gene>
    <name evidence="3" type="ORF">H8S08_07660</name>
</gene>
<protein>
    <recommendedName>
        <fullName evidence="2">DUF5683 domain-containing protein</fullName>
    </recommendedName>
</protein>
<name>A0ABR7CMK6_9BACT</name>
<dbReference type="Pfam" id="PF18935">
    <property type="entry name" value="DUF5683"/>
    <property type="match status" value="2"/>
</dbReference>
<comment type="caution">
    <text evidence="3">The sequence shown here is derived from an EMBL/GenBank/DDBJ whole genome shotgun (WGS) entry which is preliminary data.</text>
</comment>
<keyword evidence="4" id="KW-1185">Reference proteome</keyword>
<evidence type="ECO:0000313" key="4">
    <source>
        <dbReference type="Proteomes" id="UP000636891"/>
    </source>
</evidence>
<dbReference type="InterPro" id="IPR043738">
    <property type="entry name" value="DUF5683"/>
</dbReference>
<feature type="transmembrane region" description="Helical" evidence="1">
    <location>
        <begin position="277"/>
        <end position="295"/>
    </location>
</feature>
<accession>A0ABR7CMK6</accession>
<keyword evidence="1" id="KW-0472">Membrane</keyword>
<feature type="transmembrane region" description="Helical" evidence="1">
    <location>
        <begin position="164"/>
        <end position="183"/>
    </location>
</feature>
<reference evidence="3 4" key="1">
    <citation type="submission" date="2020-08" db="EMBL/GenBank/DDBJ databases">
        <title>Genome public.</title>
        <authorList>
            <person name="Liu C."/>
            <person name="Sun Q."/>
        </authorList>
    </citation>
    <scope>NUCLEOTIDE SEQUENCE [LARGE SCALE GENOMIC DNA]</scope>
    <source>
        <strain evidence="3 4">New-7</strain>
    </source>
</reference>